<feature type="transmembrane region" description="Helical" evidence="1">
    <location>
        <begin position="12"/>
        <end position="32"/>
    </location>
</feature>
<feature type="transmembrane region" description="Helical" evidence="1">
    <location>
        <begin position="166"/>
        <end position="187"/>
    </location>
</feature>
<protein>
    <submittedName>
        <fullName evidence="2">Uncharacterized protein</fullName>
    </submittedName>
</protein>
<feature type="transmembrane region" description="Helical" evidence="1">
    <location>
        <begin position="64"/>
        <end position="90"/>
    </location>
</feature>
<keyword evidence="1" id="KW-0812">Transmembrane</keyword>
<feature type="transmembrane region" description="Helical" evidence="1">
    <location>
        <begin position="128"/>
        <end position="145"/>
    </location>
</feature>
<keyword evidence="1" id="KW-1133">Transmembrane helix</keyword>
<accession>A0AAD1XG66</accession>
<dbReference type="AlphaFoldDB" id="A0AAD1XG66"/>
<evidence type="ECO:0000313" key="2">
    <source>
        <dbReference type="EMBL" id="CAI2370646.1"/>
    </source>
</evidence>
<keyword evidence="1" id="KW-0472">Membrane</keyword>
<organism evidence="2 3">
    <name type="scientific">Euplotes crassus</name>
    <dbReference type="NCBI Taxonomy" id="5936"/>
    <lineage>
        <taxon>Eukaryota</taxon>
        <taxon>Sar</taxon>
        <taxon>Alveolata</taxon>
        <taxon>Ciliophora</taxon>
        <taxon>Intramacronucleata</taxon>
        <taxon>Spirotrichea</taxon>
        <taxon>Hypotrichia</taxon>
        <taxon>Euplotida</taxon>
        <taxon>Euplotidae</taxon>
        <taxon>Moneuplotes</taxon>
    </lineage>
</organism>
<comment type="caution">
    <text evidence="2">The sequence shown here is derived from an EMBL/GenBank/DDBJ whole genome shotgun (WGS) entry which is preliminary data.</text>
</comment>
<proteinExistence type="predicted"/>
<evidence type="ECO:0000256" key="1">
    <source>
        <dbReference type="SAM" id="Phobius"/>
    </source>
</evidence>
<feature type="transmembrane region" description="Helical" evidence="1">
    <location>
        <begin position="207"/>
        <end position="227"/>
    </location>
</feature>
<dbReference type="Proteomes" id="UP001295684">
    <property type="component" value="Unassembled WGS sequence"/>
</dbReference>
<name>A0AAD1XG66_EUPCR</name>
<sequence>MGAQIPYGLKYFMIYDIHLFCFVVMNQIYWLILLNHLKTFQKVDNSSKDTLTNFDFNSYKRKNIWFEIACSVALGIFYVIILGLLIFVIVGEIDGCEEIHDTKDATKNNPLCQASRFIQYCLSYSRPGFFLLCIISEIYLYWSLHKNLSIHLYKHYEKIEEKLRRFFISSLAFKIFVVLHTALEVIPGSKVHGIDYFEDSFKKSWKFALIFILSSLKVIWYFIYIFYTANNIDFPEYLISILRAREKEGRFSEVSIFVRVSGTLGENEEDNEYSQLTAGDPEEREDLFRSMTDKEKENNGYENKACINKREDSDRATVDSI</sequence>
<reference evidence="2" key="1">
    <citation type="submission" date="2023-07" db="EMBL/GenBank/DDBJ databases">
        <authorList>
            <consortium name="AG Swart"/>
            <person name="Singh M."/>
            <person name="Singh A."/>
            <person name="Seah K."/>
            <person name="Emmerich C."/>
        </authorList>
    </citation>
    <scope>NUCLEOTIDE SEQUENCE</scope>
    <source>
        <strain evidence="2">DP1</strain>
    </source>
</reference>
<gene>
    <name evidence="2" type="ORF">ECRASSUSDP1_LOCUS11963</name>
</gene>
<keyword evidence="3" id="KW-1185">Reference proteome</keyword>
<dbReference type="EMBL" id="CAMPGE010011844">
    <property type="protein sequence ID" value="CAI2370646.1"/>
    <property type="molecule type" value="Genomic_DNA"/>
</dbReference>
<evidence type="ECO:0000313" key="3">
    <source>
        <dbReference type="Proteomes" id="UP001295684"/>
    </source>
</evidence>